<dbReference type="InterPro" id="IPR013766">
    <property type="entry name" value="Thioredoxin_domain"/>
</dbReference>
<evidence type="ECO:0000256" key="6">
    <source>
        <dbReference type="ARBA" id="ARBA00022824"/>
    </source>
</evidence>
<dbReference type="PANTHER" id="PTHR46426:SF1">
    <property type="entry name" value="PROTEIN DISULFIDE-ISOMERASE TMX3"/>
    <property type="match status" value="1"/>
</dbReference>
<dbReference type="PROSITE" id="PS00194">
    <property type="entry name" value="THIOREDOXIN_1"/>
    <property type="match status" value="1"/>
</dbReference>
<accession>A0AAJ7U5X8</accession>
<dbReference type="GO" id="GO:0009986">
    <property type="term" value="C:cell surface"/>
    <property type="evidence" value="ECO:0007669"/>
    <property type="project" value="TreeGrafter"/>
</dbReference>
<protein>
    <recommendedName>
        <fullName evidence="3">protein disulfide-isomerase</fullName>
        <ecNumber evidence="3">5.3.4.1</ecNumber>
    </recommendedName>
</protein>
<evidence type="ECO:0000256" key="13">
    <source>
        <dbReference type="ARBA" id="ARBA00045246"/>
    </source>
</evidence>
<organism evidence="17 18">
    <name type="scientific">Petromyzon marinus</name>
    <name type="common">Sea lamprey</name>
    <dbReference type="NCBI Taxonomy" id="7757"/>
    <lineage>
        <taxon>Eukaryota</taxon>
        <taxon>Metazoa</taxon>
        <taxon>Chordata</taxon>
        <taxon>Craniata</taxon>
        <taxon>Vertebrata</taxon>
        <taxon>Cyclostomata</taxon>
        <taxon>Hyperoartia</taxon>
        <taxon>Petromyzontiformes</taxon>
        <taxon>Petromyzontidae</taxon>
        <taxon>Petromyzon</taxon>
    </lineage>
</organism>
<proteinExistence type="predicted"/>
<evidence type="ECO:0000256" key="15">
    <source>
        <dbReference type="SAM" id="SignalP"/>
    </source>
</evidence>
<comment type="function">
    <text evidence="13">Probable disulfide isomerase, which participates in the folding of proteins containing disulfide bonds. May act as a dithiol oxidase. Acts as a regulator of endoplasmic reticulum-mitochondria contact sites via its ability to regulate redox signals.</text>
</comment>
<feature type="chain" id="PRO_5042586751" description="protein disulfide-isomerase" evidence="15">
    <location>
        <begin position="25"/>
        <end position="486"/>
    </location>
</feature>
<evidence type="ECO:0000256" key="9">
    <source>
        <dbReference type="ARBA" id="ARBA00023157"/>
    </source>
</evidence>
<dbReference type="KEGG" id="pmrn:116954038"/>
<evidence type="ECO:0000256" key="7">
    <source>
        <dbReference type="ARBA" id="ARBA00022989"/>
    </source>
</evidence>
<evidence type="ECO:0000256" key="3">
    <source>
        <dbReference type="ARBA" id="ARBA00012723"/>
    </source>
</evidence>
<keyword evidence="6" id="KW-0256">Endoplasmic reticulum</keyword>
<dbReference type="SUPFAM" id="SSF52833">
    <property type="entry name" value="Thioredoxin-like"/>
    <property type="match status" value="1"/>
</dbReference>
<dbReference type="EC" id="5.3.4.1" evidence="3"/>
<evidence type="ECO:0000313" key="17">
    <source>
        <dbReference type="Proteomes" id="UP001318040"/>
    </source>
</evidence>
<keyword evidence="10" id="KW-0325">Glycoprotein</keyword>
<dbReference type="GO" id="GO:0005789">
    <property type="term" value="C:endoplasmic reticulum membrane"/>
    <property type="evidence" value="ECO:0007669"/>
    <property type="project" value="UniProtKB-SubCell"/>
</dbReference>
<name>A0AAJ7U5X8_PETMA</name>
<comment type="subcellular location">
    <subcellularLocation>
        <location evidence="2">Endoplasmic reticulum membrane</location>
        <topology evidence="2">Single-pass membrane protein</topology>
    </subcellularLocation>
</comment>
<dbReference type="Gene3D" id="3.40.30.10">
    <property type="entry name" value="Glutaredoxin"/>
    <property type="match status" value="2"/>
</dbReference>
<evidence type="ECO:0000256" key="1">
    <source>
        <dbReference type="ARBA" id="ARBA00001182"/>
    </source>
</evidence>
<dbReference type="CDD" id="cd03000">
    <property type="entry name" value="PDI_a_TMX3"/>
    <property type="match status" value="1"/>
</dbReference>
<feature type="compositionally biased region" description="Basic and acidic residues" evidence="14">
    <location>
        <begin position="475"/>
        <end position="486"/>
    </location>
</feature>
<feature type="region of interest" description="Disordered" evidence="14">
    <location>
        <begin position="408"/>
        <end position="486"/>
    </location>
</feature>
<dbReference type="InterPro" id="IPR017937">
    <property type="entry name" value="Thioredoxin_CS"/>
</dbReference>
<keyword evidence="12" id="KW-0676">Redox-active center</keyword>
<dbReference type="InterPro" id="IPR036249">
    <property type="entry name" value="Thioredoxin-like_sf"/>
</dbReference>
<evidence type="ECO:0000256" key="10">
    <source>
        <dbReference type="ARBA" id="ARBA00023180"/>
    </source>
</evidence>
<dbReference type="AlphaFoldDB" id="A0AAJ7U5X8"/>
<keyword evidence="9" id="KW-1015">Disulfide bond</keyword>
<feature type="signal peptide" evidence="15">
    <location>
        <begin position="1"/>
        <end position="24"/>
    </location>
</feature>
<keyword evidence="4" id="KW-0812">Transmembrane</keyword>
<gene>
    <name evidence="18" type="primary">LOC116954038</name>
</gene>
<evidence type="ECO:0000256" key="4">
    <source>
        <dbReference type="ARBA" id="ARBA00022692"/>
    </source>
</evidence>
<keyword evidence="17" id="KW-1185">Reference proteome</keyword>
<keyword evidence="11" id="KW-0413">Isomerase</keyword>
<dbReference type="RefSeq" id="XP_032830319.1">
    <property type="nucleotide sequence ID" value="XM_032974428.1"/>
</dbReference>
<evidence type="ECO:0000313" key="18">
    <source>
        <dbReference type="RefSeq" id="XP_032830319.1"/>
    </source>
</evidence>
<dbReference type="PROSITE" id="PS51352">
    <property type="entry name" value="THIOREDOXIN_2"/>
    <property type="match status" value="1"/>
</dbReference>
<evidence type="ECO:0000256" key="8">
    <source>
        <dbReference type="ARBA" id="ARBA00023136"/>
    </source>
</evidence>
<dbReference type="FunFam" id="3.40.30.10:FF:000121">
    <property type="entry name" value="protein disulfide-isomerase TMX3 isoform X1"/>
    <property type="match status" value="1"/>
</dbReference>
<dbReference type="Pfam" id="PF13848">
    <property type="entry name" value="Thioredoxin_6"/>
    <property type="match status" value="1"/>
</dbReference>
<evidence type="ECO:0000256" key="2">
    <source>
        <dbReference type="ARBA" id="ARBA00004389"/>
    </source>
</evidence>
<feature type="compositionally biased region" description="Acidic residues" evidence="14">
    <location>
        <begin position="419"/>
        <end position="433"/>
    </location>
</feature>
<dbReference type="PRINTS" id="PR00421">
    <property type="entry name" value="THIOREDOXIN"/>
</dbReference>
<evidence type="ECO:0000256" key="11">
    <source>
        <dbReference type="ARBA" id="ARBA00023235"/>
    </source>
</evidence>
<dbReference type="GO" id="GO:0003756">
    <property type="term" value="F:protein disulfide isomerase activity"/>
    <property type="evidence" value="ECO:0007669"/>
    <property type="project" value="UniProtKB-EC"/>
</dbReference>
<comment type="catalytic activity">
    <reaction evidence="1">
        <text>Catalyzes the rearrangement of -S-S- bonds in proteins.</text>
        <dbReference type="EC" id="5.3.4.1"/>
    </reaction>
</comment>
<dbReference type="Proteomes" id="UP001318040">
    <property type="component" value="Chromosome 54"/>
</dbReference>
<feature type="domain" description="Thioredoxin" evidence="16">
    <location>
        <begin position="13"/>
        <end position="129"/>
    </location>
</feature>
<keyword evidence="7" id="KW-1133">Transmembrane helix</keyword>
<dbReference type="PANTHER" id="PTHR46426">
    <property type="entry name" value="PROTEIN DISULFIDE-ISOMERASE TMX3"/>
    <property type="match status" value="1"/>
</dbReference>
<sequence>MAARVLACWCCAIIVLAFVTEAAAFALELGESFAEHKNDGVWLVDFYAPWCGHCKKLEPVWNEVAQEMKASGSPVRVGKLDATAHSGIATEYGVRGYPTIKLIKGDLSYNYKGPRTKDEIIAFANRVAGPAMRHLSTPALFAHTQSRHDIFFLYVGGDSKLKESFTQVALEMVVNAYFFSTPEEVLPANVHIHEAPAALVFKDGTYYEYDESDDGDLATWVRRERFPTFQAIDGYAMYAISDTGKLVVLAIVDPMSTEENHSRLKKLVEDVAHEYREHFHRDFQFGYVDGAEGYMSNLLMSDVEAPSLLVFNTSSQEYYLPTEPLLSNQDLLSFINNILDGSVPAHGGDGLGQKIKRMLFELKATITSVFRASPLLACVLFGLPLGVISTMCYWMWTADGDYDEAGAGGAGGQRRALAADDDSSDESGEEEPREEALQEGVREEEEALQEGVREGEEEEEEAASKAGVDESDEAASEKPAVEKKTD</sequence>
<evidence type="ECO:0000256" key="12">
    <source>
        <dbReference type="ARBA" id="ARBA00023284"/>
    </source>
</evidence>
<keyword evidence="5 15" id="KW-0732">Signal</keyword>
<reference evidence="18" key="1">
    <citation type="submission" date="2025-08" db="UniProtKB">
        <authorList>
            <consortium name="RefSeq"/>
        </authorList>
    </citation>
    <scope>IDENTIFICATION</scope>
    <source>
        <tissue evidence="18">Sperm</tissue>
    </source>
</reference>
<evidence type="ECO:0000256" key="5">
    <source>
        <dbReference type="ARBA" id="ARBA00022729"/>
    </source>
</evidence>
<dbReference type="Pfam" id="PF00085">
    <property type="entry name" value="Thioredoxin"/>
    <property type="match status" value="1"/>
</dbReference>
<evidence type="ECO:0000256" key="14">
    <source>
        <dbReference type="SAM" id="MobiDB-lite"/>
    </source>
</evidence>
<evidence type="ECO:0000259" key="16">
    <source>
        <dbReference type="PROSITE" id="PS51352"/>
    </source>
</evidence>
<dbReference type="InterPro" id="IPR052250">
    <property type="entry name" value="PDI_TMX3"/>
</dbReference>
<keyword evidence="8" id="KW-0472">Membrane</keyword>